<dbReference type="GO" id="GO:0008270">
    <property type="term" value="F:zinc ion binding"/>
    <property type="evidence" value="ECO:0007669"/>
    <property type="project" value="UniProtKB-KW"/>
</dbReference>
<dbReference type="PANTHER" id="PTHR37535">
    <property type="entry name" value="FLUG DOMAIN PROTEIN"/>
    <property type="match status" value="1"/>
</dbReference>
<dbReference type="Proteomes" id="UP000283841">
    <property type="component" value="Unassembled WGS sequence"/>
</dbReference>
<dbReference type="OrthoDB" id="4343489at2759"/>
<dbReference type="PANTHER" id="PTHR37535:SF3">
    <property type="entry name" value="FLUG DOMAIN-CONTAINING PROTEIN"/>
    <property type="match status" value="1"/>
</dbReference>
<feature type="region of interest" description="Disordered" evidence="2">
    <location>
        <begin position="857"/>
        <end position="882"/>
    </location>
</feature>
<comment type="caution">
    <text evidence="4">The sequence shown here is derived from an EMBL/GenBank/DDBJ whole genome shotgun (WGS) entry which is preliminary data.</text>
</comment>
<dbReference type="EMBL" id="RCNU01000019">
    <property type="protein sequence ID" value="RWQ91591.1"/>
    <property type="molecule type" value="Genomic_DNA"/>
</dbReference>
<dbReference type="PROSITE" id="PS00028">
    <property type="entry name" value="ZINC_FINGER_C2H2_1"/>
    <property type="match status" value="1"/>
</dbReference>
<dbReference type="Gene3D" id="3.30.160.60">
    <property type="entry name" value="Classic Zinc Finger"/>
    <property type="match status" value="1"/>
</dbReference>
<reference evidence="4 5" key="1">
    <citation type="journal article" date="2018" name="Front. Microbiol.">
        <title>Genomic and genetic insights into a cosmopolitan fungus, Paecilomyces variotii (Eurotiales).</title>
        <authorList>
            <person name="Urquhart A.S."/>
            <person name="Mondo S.J."/>
            <person name="Makela M.R."/>
            <person name="Hane J.K."/>
            <person name="Wiebenga A."/>
            <person name="He G."/>
            <person name="Mihaltcheva S."/>
            <person name="Pangilinan J."/>
            <person name="Lipzen A."/>
            <person name="Barry K."/>
            <person name="de Vries R.P."/>
            <person name="Grigoriev I.V."/>
            <person name="Idnurm A."/>
        </authorList>
    </citation>
    <scope>NUCLEOTIDE SEQUENCE [LARGE SCALE GENOMIC DNA]</scope>
    <source>
        <strain evidence="4 5">CBS 101075</strain>
    </source>
</reference>
<evidence type="ECO:0000313" key="5">
    <source>
        <dbReference type="Proteomes" id="UP000283841"/>
    </source>
</evidence>
<keyword evidence="5" id="KW-1185">Reference proteome</keyword>
<evidence type="ECO:0000256" key="2">
    <source>
        <dbReference type="SAM" id="MobiDB-lite"/>
    </source>
</evidence>
<feature type="region of interest" description="Disordered" evidence="2">
    <location>
        <begin position="502"/>
        <end position="532"/>
    </location>
</feature>
<name>A0A443HIC2_BYSSP</name>
<dbReference type="AlphaFoldDB" id="A0A443HIC2"/>
<dbReference type="STRING" id="264951.A0A443HIC2"/>
<sequence>MAATQDFNSSDIEIDEPPVNKFARAGFASIQKMQENQFEDRAHSKKRLKTLTDQRGAPSTQQMRQMTMNRFDAFRATSRNPPDGPPTGDELIRFVETVVRNMKSRYGEGHAISEYTIRGSISLLVDGLSFRYPDYRMTNGEAKRLDSCIARLRQEGKLIKGARKQGCFVGLILLRNMARAWIEDGLENGCRSWDIHISRLLSIVLMHACCSRAGDIALSQHYEGKACLLYEHIEVIVEKQPCLENVIMRVSLHYAKGEKDRPHEARTHIVRQYEAPELFAIDAVKLLLIHALRQGACASQKDPNSPLTTLDEVLQQAFSRRDHKVVWQIPQRPVICGIEQHGFLSADIPARTQQLRATIQDMGLKAGVCQKLSSHAVRYGSARDLAHVPAEAFPLTSAEHVARALGHSRKALHAGVTEMYMGGLGVDTTTARASHPFQDPFAPPVADESMKKKRRRKNSPELTSWCQERGLDPSSQSNRRKAARALFRSEFDAWKEEAVKGPIHKSTSNRTGQDTLGTTSGITPTEAEASGDNIKVPNVERKETTPSNIDPALLMTTEAQTGKISGYDQIMVSDDEDGDSVEAGNDNVDLQMTMMSQFEDLIGCGTGSSHYVPKDDQEMQFLAGTSSSPTPGKDNAFSEPLHLTDAEKLATADIMYMEPESQQFWTQMSGEEFIRFFARINIVLCQRVALEMFNEPQRLYNSVATGNSRDPPTLYEFRCKTKFVDGSVCDYKHPTRRRIDSHVSRCDPTKPPAKLPPPALVCPHGCGKAYSKYSSLATHITSHTKSTQACEYGCNGGKPYANYGAYIRHKMRCHDPSWVPSKCKVAGCISKVFNSADALKEHLRLYHGFNADKVAEYVPRKQPKRKLSPPESDESMTTPSSG</sequence>
<feature type="compositionally biased region" description="Polar residues" evidence="2">
    <location>
        <begin position="505"/>
        <end position="523"/>
    </location>
</feature>
<keyword evidence="1" id="KW-0479">Metal-binding</keyword>
<evidence type="ECO:0000256" key="1">
    <source>
        <dbReference type="PROSITE-ProRule" id="PRU00042"/>
    </source>
</evidence>
<keyword evidence="1" id="KW-0863">Zinc-finger</keyword>
<gene>
    <name evidence="4" type="ORF">C8Q69DRAFT_129062</name>
</gene>
<dbReference type="VEuPathDB" id="FungiDB:C8Q69DRAFT_129062"/>
<keyword evidence="1" id="KW-0862">Zinc</keyword>
<dbReference type="GeneID" id="39594562"/>
<accession>A0A443HIC2</accession>
<dbReference type="Pfam" id="PF00096">
    <property type="entry name" value="zf-C2H2"/>
    <property type="match status" value="1"/>
</dbReference>
<proteinExistence type="predicted"/>
<dbReference type="RefSeq" id="XP_028481236.1">
    <property type="nucleotide sequence ID" value="XM_028625285.1"/>
</dbReference>
<evidence type="ECO:0000313" key="4">
    <source>
        <dbReference type="EMBL" id="RWQ91591.1"/>
    </source>
</evidence>
<organism evidence="4 5">
    <name type="scientific">Byssochlamys spectabilis</name>
    <name type="common">Paecilomyces variotii</name>
    <dbReference type="NCBI Taxonomy" id="264951"/>
    <lineage>
        <taxon>Eukaryota</taxon>
        <taxon>Fungi</taxon>
        <taxon>Dikarya</taxon>
        <taxon>Ascomycota</taxon>
        <taxon>Pezizomycotina</taxon>
        <taxon>Eurotiomycetes</taxon>
        <taxon>Eurotiomycetidae</taxon>
        <taxon>Eurotiales</taxon>
        <taxon>Thermoascaceae</taxon>
        <taxon>Paecilomyces</taxon>
    </lineage>
</organism>
<dbReference type="PROSITE" id="PS50157">
    <property type="entry name" value="ZINC_FINGER_C2H2_2"/>
    <property type="match status" value="1"/>
</dbReference>
<dbReference type="InterPro" id="IPR013087">
    <property type="entry name" value="Znf_C2H2_type"/>
</dbReference>
<protein>
    <recommendedName>
        <fullName evidence="3">C2H2-type domain-containing protein</fullName>
    </recommendedName>
</protein>
<evidence type="ECO:0000259" key="3">
    <source>
        <dbReference type="PROSITE" id="PS50157"/>
    </source>
</evidence>
<feature type="domain" description="C2H2-type" evidence="3">
    <location>
        <begin position="760"/>
        <end position="788"/>
    </location>
</feature>
<dbReference type="SMART" id="SM00355">
    <property type="entry name" value="ZnF_C2H2"/>
    <property type="match status" value="3"/>
</dbReference>
<feature type="region of interest" description="Disordered" evidence="2">
    <location>
        <begin position="433"/>
        <end position="480"/>
    </location>
</feature>